<keyword evidence="5 7" id="KW-0472">Membrane</keyword>
<feature type="region of interest" description="Disordered" evidence="6">
    <location>
        <begin position="298"/>
        <end position="354"/>
    </location>
</feature>
<keyword evidence="4 7" id="KW-1133">Transmembrane helix</keyword>
<comment type="caution">
    <text evidence="8">The sequence shown here is derived from an EMBL/GenBank/DDBJ whole genome shotgun (WGS) entry which is preliminary data.</text>
</comment>
<dbReference type="PANTHER" id="PTHR30213:SF1">
    <property type="entry name" value="INNER MEMBRANE PROTEIN YHJD"/>
    <property type="match status" value="1"/>
</dbReference>
<evidence type="ECO:0000256" key="4">
    <source>
        <dbReference type="ARBA" id="ARBA00022989"/>
    </source>
</evidence>
<keyword evidence="9" id="KW-1185">Reference proteome</keyword>
<feature type="transmembrane region" description="Helical" evidence="7">
    <location>
        <begin position="232"/>
        <end position="256"/>
    </location>
</feature>
<organism evidence="8 9">
    <name type="scientific">Streptosporangium pseudovulgare</name>
    <dbReference type="NCBI Taxonomy" id="35765"/>
    <lineage>
        <taxon>Bacteria</taxon>
        <taxon>Bacillati</taxon>
        <taxon>Actinomycetota</taxon>
        <taxon>Actinomycetes</taxon>
        <taxon>Streptosporangiales</taxon>
        <taxon>Streptosporangiaceae</taxon>
        <taxon>Streptosporangium</taxon>
    </lineage>
</organism>
<evidence type="ECO:0000256" key="5">
    <source>
        <dbReference type="ARBA" id="ARBA00023136"/>
    </source>
</evidence>
<name>A0ABQ2QRY4_9ACTN</name>
<feature type="compositionally biased region" description="Basic and acidic residues" evidence="6">
    <location>
        <begin position="322"/>
        <end position="354"/>
    </location>
</feature>
<protein>
    <submittedName>
        <fullName evidence="8">Membrane protein</fullName>
    </submittedName>
</protein>
<feature type="transmembrane region" description="Helical" evidence="7">
    <location>
        <begin position="49"/>
        <end position="77"/>
    </location>
</feature>
<feature type="transmembrane region" description="Helical" evidence="7">
    <location>
        <begin position="198"/>
        <end position="220"/>
    </location>
</feature>
<evidence type="ECO:0000256" key="6">
    <source>
        <dbReference type="SAM" id="MobiDB-lite"/>
    </source>
</evidence>
<reference evidence="9" key="1">
    <citation type="journal article" date="2019" name="Int. J. Syst. Evol. Microbiol.">
        <title>The Global Catalogue of Microorganisms (GCM) 10K type strain sequencing project: providing services to taxonomists for standard genome sequencing and annotation.</title>
        <authorList>
            <consortium name="The Broad Institute Genomics Platform"/>
            <consortium name="The Broad Institute Genome Sequencing Center for Infectious Disease"/>
            <person name="Wu L."/>
            <person name="Ma J."/>
        </authorList>
    </citation>
    <scope>NUCLEOTIDE SEQUENCE [LARGE SCALE GENOMIC DNA]</scope>
    <source>
        <strain evidence="9">JCM 3115</strain>
    </source>
</reference>
<dbReference type="InterPro" id="IPR017039">
    <property type="entry name" value="Virul_fac_BrkB"/>
</dbReference>
<accession>A0ABQ2QRY4</accession>
<dbReference type="PANTHER" id="PTHR30213">
    <property type="entry name" value="INNER MEMBRANE PROTEIN YHJD"/>
    <property type="match status" value="1"/>
</dbReference>
<sequence>MHVKSVQERIRVIRERGRGVIEDNRIRWPWFDHLIRSVQRYQVQSGDRLAGAVTYFAFLSFFPIIALAFAVFGYFLALDVNATEALEKAIDAYLPGLSSRLPIKQIADSRASAGIIGLIGLLYAGLGAIDALRGALRQVSMTTEPPLNFLLAKLRDLAAFVLIGVTAITSVLVGGFATQAGGTVAGWLGLGSSPVGWTAVRLAGLAVSLLADVVLFLIILRWVGRSRQPAKALLRGALLGAIGFGLLKQLATFILARTLNNPIYGVFAVMVGLLVWINLSARVILFAAAWTETAMFGPPPEPTPVPSGALPAGALPGADQPGGDRTDGERSGGDRPDGERPDGERSGEDPRDRA</sequence>
<feature type="transmembrane region" description="Helical" evidence="7">
    <location>
        <begin position="157"/>
        <end position="178"/>
    </location>
</feature>
<feature type="transmembrane region" description="Helical" evidence="7">
    <location>
        <begin position="262"/>
        <end position="285"/>
    </location>
</feature>
<evidence type="ECO:0000313" key="9">
    <source>
        <dbReference type="Proteomes" id="UP000611554"/>
    </source>
</evidence>
<keyword evidence="2" id="KW-1003">Cell membrane</keyword>
<keyword evidence="3 7" id="KW-0812">Transmembrane</keyword>
<dbReference type="Proteomes" id="UP000611554">
    <property type="component" value="Unassembled WGS sequence"/>
</dbReference>
<dbReference type="RefSeq" id="WP_373287391.1">
    <property type="nucleotide sequence ID" value="NZ_BMQJ01000005.1"/>
</dbReference>
<proteinExistence type="predicted"/>
<evidence type="ECO:0000256" key="3">
    <source>
        <dbReference type="ARBA" id="ARBA00022692"/>
    </source>
</evidence>
<dbReference type="Pfam" id="PF03631">
    <property type="entry name" value="Virul_fac_BrkB"/>
    <property type="match status" value="1"/>
</dbReference>
<evidence type="ECO:0000313" key="8">
    <source>
        <dbReference type="EMBL" id="GGP94753.1"/>
    </source>
</evidence>
<feature type="transmembrane region" description="Helical" evidence="7">
    <location>
        <begin position="111"/>
        <end position="136"/>
    </location>
</feature>
<evidence type="ECO:0000256" key="7">
    <source>
        <dbReference type="SAM" id="Phobius"/>
    </source>
</evidence>
<evidence type="ECO:0000256" key="2">
    <source>
        <dbReference type="ARBA" id="ARBA00022475"/>
    </source>
</evidence>
<comment type="subcellular location">
    <subcellularLocation>
        <location evidence="1">Cell membrane</location>
        <topology evidence="1">Multi-pass membrane protein</topology>
    </subcellularLocation>
</comment>
<dbReference type="EMBL" id="BMQJ01000005">
    <property type="protein sequence ID" value="GGP94753.1"/>
    <property type="molecule type" value="Genomic_DNA"/>
</dbReference>
<feature type="compositionally biased region" description="Low complexity" evidence="6">
    <location>
        <begin position="306"/>
        <end position="321"/>
    </location>
</feature>
<evidence type="ECO:0000256" key="1">
    <source>
        <dbReference type="ARBA" id="ARBA00004651"/>
    </source>
</evidence>
<gene>
    <name evidence="8" type="ORF">GCM10010140_25780</name>
</gene>